<dbReference type="InterPro" id="IPR011333">
    <property type="entry name" value="SKP1/BTB/POZ_sf"/>
</dbReference>
<reference evidence="3 4" key="1">
    <citation type="submission" date="2018-05" db="EMBL/GenBank/DDBJ databases">
        <title>Genome sequencing and assembly of the regulated plant pathogen Lachnellula willkommii and related sister species for the development of diagnostic species identification markers.</title>
        <authorList>
            <person name="Giroux E."/>
            <person name="Bilodeau G."/>
        </authorList>
    </citation>
    <scope>NUCLEOTIDE SEQUENCE [LARGE SCALE GENOMIC DNA]</scope>
    <source>
        <strain evidence="3 4">CBS 197.66</strain>
    </source>
</reference>
<comment type="caution">
    <text evidence="3">The sequence shown here is derived from an EMBL/GenBank/DDBJ whole genome shotgun (WGS) entry which is preliminary data.</text>
</comment>
<evidence type="ECO:0000256" key="1">
    <source>
        <dbReference type="SAM" id="MobiDB-lite"/>
    </source>
</evidence>
<proteinExistence type="predicted"/>
<dbReference type="SUPFAM" id="SSF54695">
    <property type="entry name" value="POZ domain"/>
    <property type="match status" value="1"/>
</dbReference>
<dbReference type="OrthoDB" id="194443at2759"/>
<dbReference type="Gene3D" id="3.30.710.10">
    <property type="entry name" value="Potassium Channel Kv1.1, Chain A"/>
    <property type="match status" value="1"/>
</dbReference>
<keyword evidence="4" id="KW-1185">Reference proteome</keyword>
<evidence type="ECO:0000313" key="3">
    <source>
        <dbReference type="EMBL" id="TVY34190.1"/>
    </source>
</evidence>
<gene>
    <name evidence="3" type="ORF">LSUB1_G007683</name>
</gene>
<evidence type="ECO:0000313" key="4">
    <source>
        <dbReference type="Proteomes" id="UP000462212"/>
    </source>
</evidence>
<dbReference type="AlphaFoldDB" id="A0A8H8U7E6"/>
<protein>
    <recommendedName>
        <fullName evidence="2">BTB domain-containing protein</fullName>
    </recommendedName>
</protein>
<feature type="domain" description="BTB" evidence="2">
    <location>
        <begin position="38"/>
        <end position="113"/>
    </location>
</feature>
<organism evidence="3 4">
    <name type="scientific">Lachnellula subtilissima</name>
    <dbReference type="NCBI Taxonomy" id="602034"/>
    <lineage>
        <taxon>Eukaryota</taxon>
        <taxon>Fungi</taxon>
        <taxon>Dikarya</taxon>
        <taxon>Ascomycota</taxon>
        <taxon>Pezizomycotina</taxon>
        <taxon>Leotiomycetes</taxon>
        <taxon>Helotiales</taxon>
        <taxon>Lachnaceae</taxon>
        <taxon>Lachnellula</taxon>
    </lineage>
</organism>
<dbReference type="EMBL" id="QGMJ01000681">
    <property type="protein sequence ID" value="TVY34190.1"/>
    <property type="molecule type" value="Genomic_DNA"/>
</dbReference>
<feature type="region of interest" description="Disordered" evidence="1">
    <location>
        <begin position="1"/>
        <end position="33"/>
    </location>
</feature>
<dbReference type="PANTHER" id="PTHR47843">
    <property type="entry name" value="BTB DOMAIN-CONTAINING PROTEIN-RELATED"/>
    <property type="match status" value="1"/>
</dbReference>
<dbReference type="CDD" id="cd18186">
    <property type="entry name" value="BTB_POZ_ZBTB_KLHL-like"/>
    <property type="match status" value="1"/>
</dbReference>
<accession>A0A8H8U7E6</accession>
<dbReference type="Pfam" id="PF00651">
    <property type="entry name" value="BTB"/>
    <property type="match status" value="1"/>
</dbReference>
<dbReference type="Proteomes" id="UP000462212">
    <property type="component" value="Unassembled WGS sequence"/>
</dbReference>
<sequence length="249" mass="28437">MAGSIPSSKDSKARPASQSEGPRKKHKATPPDFSDSNSLVTFIVVENKGRKKTETKFTVHKEVACYHSTVWRAAFKSNFIEGQTQTYQLEDTTSRAFKLLVQWLYSQRIQVRQLDNDWVRNNAISESKDEDYALLELWVLADRISNAKLQNCTLDKIDQIWRKHHTIATQTLNYVYTHTSSDSSLRKYFVKTYACGLEPAGFKHLGHHLPNKMLIDLAIFHAKQRHIGVDIDLSEFLVPIEEEAKNGGS</sequence>
<dbReference type="PANTHER" id="PTHR47843:SF2">
    <property type="entry name" value="BTB DOMAIN-CONTAINING PROTEIN"/>
    <property type="match status" value="1"/>
</dbReference>
<evidence type="ECO:0000259" key="2">
    <source>
        <dbReference type="PROSITE" id="PS50097"/>
    </source>
</evidence>
<name>A0A8H8U7E6_9HELO</name>
<dbReference type="PROSITE" id="PS50097">
    <property type="entry name" value="BTB"/>
    <property type="match status" value="1"/>
</dbReference>
<dbReference type="InterPro" id="IPR000210">
    <property type="entry name" value="BTB/POZ_dom"/>
</dbReference>